<dbReference type="AlphaFoldDB" id="A0A4S8X553"/>
<feature type="region of interest" description="Disordered" evidence="2">
    <location>
        <begin position="508"/>
        <end position="551"/>
    </location>
</feature>
<keyword evidence="1" id="KW-0479">Metal-binding</keyword>
<evidence type="ECO:0000256" key="2">
    <source>
        <dbReference type="SAM" id="MobiDB-lite"/>
    </source>
</evidence>
<evidence type="ECO:0000259" key="3">
    <source>
        <dbReference type="PROSITE" id="PS50157"/>
    </source>
</evidence>
<dbReference type="GO" id="GO:0008270">
    <property type="term" value="F:zinc ion binding"/>
    <property type="evidence" value="ECO:0007669"/>
    <property type="project" value="UniProtKB-KW"/>
</dbReference>
<dbReference type="GO" id="GO:0006357">
    <property type="term" value="P:regulation of transcription by RNA polymerase II"/>
    <property type="evidence" value="ECO:0007669"/>
    <property type="project" value="TreeGrafter"/>
</dbReference>
<dbReference type="SMART" id="SM00355">
    <property type="entry name" value="ZnF_C2H2"/>
    <property type="match status" value="3"/>
</dbReference>
<sequence>MTAKDSRMSAVMANSIYTTFRMAQLINSFRNRVKTRLLSHTATTKASDASTQDDLHDEWEDEVLDVMSDGQIQRQLVKRRGSCVKNLKNNSHSYTTANDSRLGQGGSRVTDLHVAYGLLAKLDCRLFPGTSLADLAVDSTFMSQWYNIDFNGGVKKVAELLALTNGLLSVLKLSGAQDTTNQSTHFGDAIFAANLEHLLLCVQNDLLRFLLNEAWPKILDHIFECQREQSRRCEAWFFEYPDARHPLSTTWPWSIRPSLAVLWGVCWKFLDNYDYQWDDQGNLLMPSGEVLLWAHDLLGYDGPEASYGSGNARSTQPRDTYVDGHRTANTVFYGSSVTANPLTDLVSPLMSPAKSSSPADDSDPQDARPTKNGEDDERRSSSIAFSPTSFKPLNHRRSAPKHNDAGKFECQNCHQIFDRKCEWNKHMDKHERPYKCDKPQCAKLLGFTYSGGLLRHEREVHGMHGGPKEQLFCPIKHCKRHTEQGFTRRENLQEHLRRVHKLQDVDSVEAAAQDAPTPGTAPSDHDSEDEGRASKRKRMSVVSQNEELPEEDVRAELKKLRLDNFELKRMWEAQREEIGEMKQQLKQLTTQQHIQLQRWRPDGTG</sequence>
<dbReference type="PANTHER" id="PTHR46179:SF24">
    <property type="entry name" value="C2H2-TYPE DOMAIN-CONTAINING PROTEIN"/>
    <property type="match status" value="1"/>
</dbReference>
<feature type="domain" description="C2H2-type" evidence="3">
    <location>
        <begin position="408"/>
        <end position="435"/>
    </location>
</feature>
<dbReference type="InterPro" id="IPR013087">
    <property type="entry name" value="Znf_C2H2_type"/>
</dbReference>
<comment type="caution">
    <text evidence="4">The sequence shown here is derived from an EMBL/GenBank/DDBJ whole genome shotgun (WGS) entry which is preliminary data.</text>
</comment>
<keyword evidence="1" id="KW-0863">Zinc-finger</keyword>
<dbReference type="PANTHER" id="PTHR46179">
    <property type="entry name" value="ZINC FINGER PROTEIN"/>
    <property type="match status" value="1"/>
</dbReference>
<dbReference type="Pfam" id="PF26177">
    <property type="entry name" value="zf_C2H2_17_1st"/>
    <property type="match status" value="1"/>
</dbReference>
<gene>
    <name evidence="4" type="ORF">D6D22_09555</name>
</gene>
<reference evidence="4 5" key="1">
    <citation type="submission" date="2018-10" db="EMBL/GenBank/DDBJ databases">
        <title>Fifty Aureobasidium pullulans genomes reveal a recombining polyextremotolerant generalist.</title>
        <authorList>
            <person name="Gostincar C."/>
            <person name="Turk M."/>
            <person name="Zajc J."/>
            <person name="Gunde-Cimerman N."/>
        </authorList>
    </citation>
    <scope>NUCLEOTIDE SEQUENCE [LARGE SCALE GENOMIC DNA]</scope>
    <source>
        <strain evidence="4 5">EXF-11013</strain>
    </source>
</reference>
<proteinExistence type="predicted"/>
<evidence type="ECO:0000313" key="5">
    <source>
        <dbReference type="Proteomes" id="UP000310687"/>
    </source>
</evidence>
<dbReference type="InterPro" id="IPR059095">
    <property type="entry name" value="Znf_C2H2_17_2nd"/>
</dbReference>
<dbReference type="GO" id="GO:0005634">
    <property type="term" value="C:nucleus"/>
    <property type="evidence" value="ECO:0007669"/>
    <property type="project" value="TreeGrafter"/>
</dbReference>
<dbReference type="EMBL" id="QZAL01000242">
    <property type="protein sequence ID" value="THW32556.1"/>
    <property type="molecule type" value="Genomic_DNA"/>
</dbReference>
<dbReference type="Pfam" id="PF26176">
    <property type="entry name" value="zf_C2H2_17_2"/>
    <property type="match status" value="1"/>
</dbReference>
<dbReference type="PROSITE" id="PS00028">
    <property type="entry name" value="ZINC_FINGER_C2H2_1"/>
    <property type="match status" value="1"/>
</dbReference>
<feature type="region of interest" description="Disordered" evidence="2">
    <location>
        <begin position="344"/>
        <end position="405"/>
    </location>
</feature>
<organism evidence="4 5">
    <name type="scientific">Aureobasidium pullulans</name>
    <name type="common">Black yeast</name>
    <name type="synonym">Pullularia pullulans</name>
    <dbReference type="NCBI Taxonomy" id="5580"/>
    <lineage>
        <taxon>Eukaryota</taxon>
        <taxon>Fungi</taxon>
        <taxon>Dikarya</taxon>
        <taxon>Ascomycota</taxon>
        <taxon>Pezizomycotina</taxon>
        <taxon>Dothideomycetes</taxon>
        <taxon>Dothideomycetidae</taxon>
        <taxon>Dothideales</taxon>
        <taxon>Saccotheciaceae</taxon>
        <taxon>Aureobasidium</taxon>
    </lineage>
</organism>
<dbReference type="InterPro" id="IPR059009">
    <property type="entry name" value="Znf_C2H2_17_1st"/>
</dbReference>
<accession>A0A4S8X553</accession>
<dbReference type="Proteomes" id="UP000310687">
    <property type="component" value="Unassembled WGS sequence"/>
</dbReference>
<keyword evidence="1" id="KW-0862">Zinc</keyword>
<dbReference type="PROSITE" id="PS50157">
    <property type="entry name" value="ZINC_FINGER_C2H2_2"/>
    <property type="match status" value="1"/>
</dbReference>
<protein>
    <recommendedName>
        <fullName evidence="3">C2H2-type domain-containing protein</fullName>
    </recommendedName>
</protein>
<evidence type="ECO:0000313" key="4">
    <source>
        <dbReference type="EMBL" id="THW32556.1"/>
    </source>
</evidence>
<feature type="compositionally biased region" description="Polar residues" evidence="2">
    <location>
        <begin position="381"/>
        <end position="391"/>
    </location>
</feature>
<name>A0A4S8X553_AURPU</name>
<dbReference type="Gene3D" id="3.30.160.60">
    <property type="entry name" value="Classic Zinc Finger"/>
    <property type="match status" value="1"/>
</dbReference>
<dbReference type="InterPro" id="IPR051061">
    <property type="entry name" value="Zinc_finger_trans_reg"/>
</dbReference>
<evidence type="ECO:0000256" key="1">
    <source>
        <dbReference type="PROSITE-ProRule" id="PRU00042"/>
    </source>
</evidence>
<feature type="compositionally biased region" description="Basic and acidic residues" evidence="2">
    <location>
        <begin position="365"/>
        <end position="380"/>
    </location>
</feature>